<name>A0A6J6QZA5_9ZZZZ</name>
<dbReference type="AlphaFoldDB" id="A0A6J6QZA5"/>
<evidence type="ECO:0000256" key="1">
    <source>
        <dbReference type="SAM" id="MobiDB-lite"/>
    </source>
</evidence>
<accession>A0A6J6QZA5</accession>
<proteinExistence type="predicted"/>
<sequence>MLGLASGLTLLARGALVVLLLTVEAAGCMPCATCELMSPETFPVASICIRLEPTESTSPTFAPRDLTTPVTGAGISI</sequence>
<feature type="region of interest" description="Disordered" evidence="1">
    <location>
        <begin position="57"/>
        <end position="77"/>
    </location>
</feature>
<dbReference type="EMBL" id="CAEZYC010000087">
    <property type="protein sequence ID" value="CAB4716827.1"/>
    <property type="molecule type" value="Genomic_DNA"/>
</dbReference>
<gene>
    <name evidence="2" type="ORF">UFOPK2648_01194</name>
</gene>
<reference evidence="2" key="1">
    <citation type="submission" date="2020-05" db="EMBL/GenBank/DDBJ databases">
        <authorList>
            <person name="Chiriac C."/>
            <person name="Salcher M."/>
            <person name="Ghai R."/>
            <person name="Kavagutti S V."/>
        </authorList>
    </citation>
    <scope>NUCLEOTIDE SEQUENCE</scope>
</reference>
<protein>
    <submittedName>
        <fullName evidence="2">Unannotated protein</fullName>
    </submittedName>
</protein>
<evidence type="ECO:0000313" key="2">
    <source>
        <dbReference type="EMBL" id="CAB4716827.1"/>
    </source>
</evidence>
<organism evidence="2">
    <name type="scientific">freshwater metagenome</name>
    <dbReference type="NCBI Taxonomy" id="449393"/>
    <lineage>
        <taxon>unclassified sequences</taxon>
        <taxon>metagenomes</taxon>
        <taxon>ecological metagenomes</taxon>
    </lineage>
</organism>